<accession>A0ACC1NTD7</accession>
<sequence length="1098" mass="120870">MNSDSVDPAADELRYPPGTVILVSRNESASGTEAEIVLSPAPSDDPNDPLMWPMWRKCLNYAQLSAMSVIISTSIAMQPVFWAQMRKDIGASYQEMANSLSFALVGLAVGCLVFIPFTIKYGRRSSFVLPTAVIAGTAWWAAYMKTAGELYTTALIFGLAGATSQTAIEMSINDLFYVHQRATANGIYVATIMIGNFLVPMAAGAEAVQLGWRACFKTLAATVTVLAVIMVFALEETKFVRDASARNTPAVADEGGKDDETNVGRKAPDTRSHTSEVDDRIIPLPKTYWQRMRFFTTTSESLWAIAKLPFYTFWFPHVALSSLQLASVQTFYTVLSSTTSIIFSSPPYNFNAAQVGYMSAGLCIGAVLGAIYGGYFTDRAMVWFAKRNNGLFEPEMRLYLLPLPAITMLIGLIVNGFTADKGMHWIYPSIGRVIFGFGNSAATDTFFTIVIDAFPDLVGNTFVSVVFFQNALSIAGPFAIEAWRHHMGLTNMFITAAVVGLVINALAIPLAIWGKRARIAVAPRYYKLAKEGRKNQLLLAFVFARNATAQFVGEPKDLKKVIGYAGIPVRYKQVPTGICELDPNVKSFSGYADVEKNEHIFFWFFESRDVNPHDAPLTVWINGGPGSSSMIGLFQELGPCGIDYSGNVYNNPYSYSKVSNMLFIDQPTTTGFSYSKTVPGYVDADGNVNVLSNNTCPPSVNGTCGTFSDPNYTILANSTLTAAPGMWKTLQGFMGAFPQYSNNGFNFATESYGGHYGPVFNEYFERQNRANIPGAKRIELKSVMIGNGWFDPIIQYQAYYNFTVYPGNTYDYSPYNETIQEQLYDNVYGPNGCLSGLRLHCSKEGDYTACGNADDFCANNVEAFLDIYPNRDEYDIRELSPDPFPYNFYVDYLNQAEVQAAVGAYTNYSDSSAIVGNAFASTGDDGREISTMEDIAALVHRGVTVALYAGDADYNCNWLGGEKVAELVNVPGWASAGYVDIMTSDNRVHGQVKQSGKFSFSRIYQSGHEVPFYQPITALEMFERVIGGRDMATGKNRPGKCYRTKGTPKSTYREGNATVQWEVVPVNTTYDVNKNGPGAPWTSSSRKRAFKPRARFIR</sequence>
<comment type="caution">
    <text evidence="1">The sequence shown here is derived from an EMBL/GenBank/DDBJ whole genome shotgun (WGS) entry which is preliminary data.</text>
</comment>
<protein>
    <submittedName>
        <fullName evidence="1">Uncharacterized protein</fullName>
    </submittedName>
</protein>
<name>A0ACC1NTD7_9HYPO</name>
<evidence type="ECO:0000313" key="1">
    <source>
        <dbReference type="EMBL" id="KAJ2982180.1"/>
    </source>
</evidence>
<dbReference type="Proteomes" id="UP001143910">
    <property type="component" value="Unassembled WGS sequence"/>
</dbReference>
<dbReference type="EMBL" id="JANJQO010000090">
    <property type="protein sequence ID" value="KAJ2982180.1"/>
    <property type="molecule type" value="Genomic_DNA"/>
</dbReference>
<reference evidence="1" key="1">
    <citation type="submission" date="2022-08" db="EMBL/GenBank/DDBJ databases">
        <title>Genome Sequence of Lecanicillium fungicola.</title>
        <authorList>
            <person name="Buettner E."/>
        </authorList>
    </citation>
    <scope>NUCLEOTIDE SEQUENCE</scope>
    <source>
        <strain evidence="1">Babe33</strain>
    </source>
</reference>
<keyword evidence="2" id="KW-1185">Reference proteome</keyword>
<organism evidence="1 2">
    <name type="scientific">Zarea fungicola</name>
    <dbReference type="NCBI Taxonomy" id="93591"/>
    <lineage>
        <taxon>Eukaryota</taxon>
        <taxon>Fungi</taxon>
        <taxon>Dikarya</taxon>
        <taxon>Ascomycota</taxon>
        <taxon>Pezizomycotina</taxon>
        <taxon>Sordariomycetes</taxon>
        <taxon>Hypocreomycetidae</taxon>
        <taxon>Hypocreales</taxon>
        <taxon>Cordycipitaceae</taxon>
        <taxon>Zarea</taxon>
    </lineage>
</organism>
<evidence type="ECO:0000313" key="2">
    <source>
        <dbReference type="Proteomes" id="UP001143910"/>
    </source>
</evidence>
<proteinExistence type="predicted"/>
<gene>
    <name evidence="1" type="ORF">NQ176_g1556</name>
</gene>